<dbReference type="InterPro" id="IPR033645">
    <property type="entry name" value="VirB9/CagX/TrbG_C"/>
</dbReference>
<feature type="chain" id="PRO_5020212381" evidence="3">
    <location>
        <begin position="19"/>
        <end position="294"/>
    </location>
</feature>
<proteinExistence type="inferred from homology"/>
<dbReference type="InterPro" id="IPR010258">
    <property type="entry name" value="Conjugal_tfr_TrbG/VirB9/CagX"/>
</dbReference>
<dbReference type="InterPro" id="IPR038161">
    <property type="entry name" value="VirB9/CagX/TrbG_C_sf"/>
</dbReference>
<evidence type="ECO:0000256" key="2">
    <source>
        <dbReference type="ARBA" id="ARBA00022729"/>
    </source>
</evidence>
<dbReference type="Proteomes" id="UP000289718">
    <property type="component" value="Unassembled WGS sequence"/>
</dbReference>
<keyword evidence="5" id="KW-1185">Reference proteome</keyword>
<evidence type="ECO:0000256" key="1">
    <source>
        <dbReference type="ARBA" id="ARBA00006135"/>
    </source>
</evidence>
<dbReference type="AlphaFoldDB" id="A0A4Q1B347"/>
<comment type="caution">
    <text evidence="4">The sequence shown here is derived from an EMBL/GenBank/DDBJ whole genome shotgun (WGS) entry which is preliminary data.</text>
</comment>
<sequence>MKKLIIVLALILSNSFSAEIPEKSTFDKRVRFAVFNPEEVFKIYAKDGYTTVLKLEDGEKVINAATGFSEGWDITNKNNFVFIKPQAYMSQVSVSENGETINKKSVIKPSYKWNTNLIITTDRREYLIDLRLAFNTVFFKINFVYPDTKIKETKEALIAKAKEEEQKYIKKELNKTTVPRNWEFFMNVNKDSEGIAPNFAYDDGVFTYLGFDTTKTIPSVFLFENEEESILNTHIEKDGKYDVLVIHKTAKMIILRSGKKVVGLLNEGYAKNPLEKTRYTTTDSVKREVIQNGK</sequence>
<evidence type="ECO:0000256" key="3">
    <source>
        <dbReference type="SAM" id="SignalP"/>
    </source>
</evidence>
<reference evidence="4 5" key="1">
    <citation type="submission" date="2017-09" db="EMBL/GenBank/DDBJ databases">
        <title>Genomics of the genus Arcobacter.</title>
        <authorList>
            <person name="Perez-Cataluna A."/>
            <person name="Figueras M.J."/>
            <person name="Salas-Masso N."/>
        </authorList>
    </citation>
    <scope>NUCLEOTIDE SEQUENCE [LARGE SCALE GENOMIC DNA]</scope>
    <source>
        <strain evidence="4 5">F156-34</strain>
    </source>
</reference>
<dbReference type="Pfam" id="PF03524">
    <property type="entry name" value="CagX"/>
    <property type="match status" value="1"/>
</dbReference>
<dbReference type="CDD" id="cd06911">
    <property type="entry name" value="VirB9_CagX_TrbG"/>
    <property type="match status" value="1"/>
</dbReference>
<gene>
    <name evidence="4" type="ORF">CP965_05395</name>
</gene>
<evidence type="ECO:0000313" key="5">
    <source>
        <dbReference type="Proteomes" id="UP000289718"/>
    </source>
</evidence>
<evidence type="ECO:0000313" key="4">
    <source>
        <dbReference type="EMBL" id="RXK13235.1"/>
    </source>
</evidence>
<comment type="similarity">
    <text evidence="1">Belongs to the TrbG/VirB9 family.</text>
</comment>
<dbReference type="Gene3D" id="2.60.40.2500">
    <property type="match status" value="1"/>
</dbReference>
<organism evidence="4 5">
    <name type="scientific">Halarcobacter mediterraneus</name>
    <dbReference type="NCBI Taxonomy" id="2023153"/>
    <lineage>
        <taxon>Bacteria</taxon>
        <taxon>Pseudomonadati</taxon>
        <taxon>Campylobacterota</taxon>
        <taxon>Epsilonproteobacteria</taxon>
        <taxon>Campylobacterales</taxon>
        <taxon>Arcobacteraceae</taxon>
        <taxon>Halarcobacter</taxon>
    </lineage>
</organism>
<accession>A0A4Q1B347</accession>
<protein>
    <submittedName>
        <fullName evidence="4">P-type conjugative transfer protein VirB9</fullName>
    </submittedName>
</protein>
<feature type="signal peptide" evidence="3">
    <location>
        <begin position="1"/>
        <end position="18"/>
    </location>
</feature>
<dbReference type="RefSeq" id="WP_129061056.1">
    <property type="nucleotide sequence ID" value="NZ_NXIE01000002.1"/>
</dbReference>
<keyword evidence="2 3" id="KW-0732">Signal</keyword>
<name>A0A4Q1B347_9BACT</name>
<dbReference type="EMBL" id="NXIE01000002">
    <property type="protein sequence ID" value="RXK13235.1"/>
    <property type="molecule type" value="Genomic_DNA"/>
</dbReference>
<dbReference type="OrthoDB" id="9773431at2"/>